<reference evidence="2 3" key="1">
    <citation type="submission" date="2023-01" db="EMBL/GenBank/DDBJ databases">
        <title>Analysis of 21 Apiospora genomes using comparative genomics revels a genus with tremendous synthesis potential of carbohydrate active enzymes and secondary metabolites.</title>
        <authorList>
            <person name="Sorensen T."/>
        </authorList>
    </citation>
    <scope>NUCLEOTIDE SEQUENCE [LARGE SCALE GENOMIC DNA]</scope>
    <source>
        <strain evidence="2 3">CBS 33761</strain>
    </source>
</reference>
<proteinExistence type="predicted"/>
<name>A0ABR1U809_9PEZI</name>
<organism evidence="2 3">
    <name type="scientific">Apiospora rasikravindrae</name>
    <dbReference type="NCBI Taxonomy" id="990691"/>
    <lineage>
        <taxon>Eukaryota</taxon>
        <taxon>Fungi</taxon>
        <taxon>Dikarya</taxon>
        <taxon>Ascomycota</taxon>
        <taxon>Pezizomycotina</taxon>
        <taxon>Sordariomycetes</taxon>
        <taxon>Xylariomycetidae</taxon>
        <taxon>Amphisphaeriales</taxon>
        <taxon>Apiosporaceae</taxon>
        <taxon>Apiospora</taxon>
    </lineage>
</organism>
<evidence type="ECO:0000313" key="2">
    <source>
        <dbReference type="EMBL" id="KAK8055046.1"/>
    </source>
</evidence>
<accession>A0ABR1U809</accession>
<keyword evidence="3" id="KW-1185">Reference proteome</keyword>
<dbReference type="Proteomes" id="UP001444661">
    <property type="component" value="Unassembled WGS sequence"/>
</dbReference>
<protein>
    <submittedName>
        <fullName evidence="2">Uncharacterized protein</fullName>
    </submittedName>
</protein>
<evidence type="ECO:0000256" key="1">
    <source>
        <dbReference type="SAM" id="MobiDB-lite"/>
    </source>
</evidence>
<gene>
    <name evidence="2" type="ORF">PG993_000273</name>
</gene>
<evidence type="ECO:0000313" key="3">
    <source>
        <dbReference type="Proteomes" id="UP001444661"/>
    </source>
</evidence>
<feature type="region of interest" description="Disordered" evidence="1">
    <location>
        <begin position="27"/>
        <end position="69"/>
    </location>
</feature>
<sequence length="125" mass="13505">MAISPEPARWSGAVEAACLRRGAAARPHSLNLKPPRGDGGFGLNSGRRHSGVIGSPQLESWGELSRPPDKNDPVLEEPVFWETSLDIQLFLLRRANDVGDTEKKVAIGVYVRCGLAKVEEPLAPP</sequence>
<comment type="caution">
    <text evidence="2">The sequence shown here is derived from an EMBL/GenBank/DDBJ whole genome shotgun (WGS) entry which is preliminary data.</text>
</comment>
<dbReference type="EMBL" id="JAQQWK010000001">
    <property type="protein sequence ID" value="KAK8055046.1"/>
    <property type="molecule type" value="Genomic_DNA"/>
</dbReference>